<dbReference type="RefSeq" id="WP_185134393.1">
    <property type="nucleotide sequence ID" value="NZ_JACJVR010000007.1"/>
</dbReference>
<evidence type="ECO:0000256" key="1">
    <source>
        <dbReference type="ARBA" id="ARBA00000077"/>
    </source>
</evidence>
<keyword evidence="8 14" id="KW-0963">Cytoplasm</keyword>
<evidence type="ECO:0000313" key="19">
    <source>
        <dbReference type="EMBL" id="MBB6690359.1"/>
    </source>
</evidence>
<dbReference type="Pfam" id="PF01351">
    <property type="entry name" value="RNase_HII"/>
    <property type="match status" value="1"/>
</dbReference>
<comment type="function">
    <text evidence="3 14 16">Endonuclease that specifically degrades the RNA of RNA-DNA hybrids.</text>
</comment>
<proteinExistence type="inferred from homology"/>
<evidence type="ECO:0000256" key="17">
    <source>
        <dbReference type="SAM" id="MobiDB-lite"/>
    </source>
</evidence>
<feature type="binding site" evidence="14 15">
    <location>
        <position position="61"/>
    </location>
    <ligand>
        <name>a divalent metal cation</name>
        <dbReference type="ChEBI" id="CHEBI:60240"/>
    </ligand>
</feature>
<comment type="cofactor">
    <cofactor evidence="2">
        <name>Mg(2+)</name>
        <dbReference type="ChEBI" id="CHEBI:18420"/>
    </cofactor>
</comment>
<keyword evidence="11 14" id="KW-0255">Endonuclease</keyword>
<dbReference type="Gene3D" id="3.30.420.10">
    <property type="entry name" value="Ribonuclease H-like superfamily/Ribonuclease H"/>
    <property type="match status" value="1"/>
</dbReference>
<dbReference type="NCBIfam" id="NF000594">
    <property type="entry name" value="PRK00015.1-1"/>
    <property type="match status" value="1"/>
</dbReference>
<protein>
    <recommendedName>
        <fullName evidence="7 14">Ribonuclease HII</fullName>
        <shortName evidence="14">RNase HII</shortName>
        <ecNumber evidence="6 14">3.1.26.4</ecNumber>
    </recommendedName>
</protein>
<dbReference type="AlphaFoldDB" id="A0A841TRM2"/>
<dbReference type="NCBIfam" id="NF000595">
    <property type="entry name" value="PRK00015.1-3"/>
    <property type="match status" value="1"/>
</dbReference>
<dbReference type="InterPro" id="IPR024567">
    <property type="entry name" value="RNase_HII/HIII_dom"/>
</dbReference>
<evidence type="ECO:0000256" key="16">
    <source>
        <dbReference type="RuleBase" id="RU003515"/>
    </source>
</evidence>
<dbReference type="InterPro" id="IPR036397">
    <property type="entry name" value="RNaseH_sf"/>
</dbReference>
<keyword evidence="10 14" id="KW-0479">Metal-binding</keyword>
<sequence length="244" mass="26475">MGLAKKKREAGEPAELELAIEGIGSPGAETEAEQTDESPVDRLAFERDLWARGLTAVAGIDEVGRGCLFGDVVAAAVVLPPGLVLDEINDSKQLSEKKRERLYDVIAAEAVAWAVARVDAETIDRINIRQASRLAMKLAVESLPIRPEHLLVDAETVGLDIEQTAIIKGDARSQSIGAASILAKVTRDRLCRDVWEALYPGYGLAANKGYATKEHRDGLLRMGPTPLHRKTFLSGILAEQQQLF</sequence>
<evidence type="ECO:0000256" key="9">
    <source>
        <dbReference type="ARBA" id="ARBA00022722"/>
    </source>
</evidence>
<dbReference type="Proteomes" id="UP000553776">
    <property type="component" value="Unassembled WGS sequence"/>
</dbReference>
<evidence type="ECO:0000256" key="12">
    <source>
        <dbReference type="ARBA" id="ARBA00022801"/>
    </source>
</evidence>
<comment type="subcellular location">
    <subcellularLocation>
        <location evidence="4 14">Cytoplasm</location>
    </subcellularLocation>
</comment>
<evidence type="ECO:0000256" key="6">
    <source>
        <dbReference type="ARBA" id="ARBA00012180"/>
    </source>
</evidence>
<feature type="binding site" evidence="14 15">
    <location>
        <position position="62"/>
    </location>
    <ligand>
        <name>a divalent metal cation</name>
        <dbReference type="ChEBI" id="CHEBI:60240"/>
    </ligand>
</feature>
<dbReference type="PANTHER" id="PTHR10954">
    <property type="entry name" value="RIBONUCLEASE H2 SUBUNIT A"/>
    <property type="match status" value="1"/>
</dbReference>
<evidence type="ECO:0000256" key="13">
    <source>
        <dbReference type="ARBA" id="ARBA00023211"/>
    </source>
</evidence>
<evidence type="ECO:0000259" key="18">
    <source>
        <dbReference type="PROSITE" id="PS51975"/>
    </source>
</evidence>
<evidence type="ECO:0000313" key="20">
    <source>
        <dbReference type="Proteomes" id="UP000553776"/>
    </source>
</evidence>
<organism evidence="19 20">
    <name type="scientific">Cohnella xylanilytica</name>
    <dbReference type="NCBI Taxonomy" id="557555"/>
    <lineage>
        <taxon>Bacteria</taxon>
        <taxon>Bacillati</taxon>
        <taxon>Bacillota</taxon>
        <taxon>Bacilli</taxon>
        <taxon>Bacillales</taxon>
        <taxon>Paenibacillaceae</taxon>
        <taxon>Cohnella</taxon>
    </lineage>
</organism>
<evidence type="ECO:0000256" key="7">
    <source>
        <dbReference type="ARBA" id="ARBA00019179"/>
    </source>
</evidence>
<evidence type="ECO:0000256" key="15">
    <source>
        <dbReference type="PROSITE-ProRule" id="PRU01319"/>
    </source>
</evidence>
<feature type="domain" description="RNase H type-2" evidence="18">
    <location>
        <begin position="55"/>
        <end position="244"/>
    </location>
</feature>
<comment type="cofactor">
    <cofactor evidence="14 15">
        <name>Mn(2+)</name>
        <dbReference type="ChEBI" id="CHEBI:29035"/>
    </cofactor>
    <cofactor evidence="14 15">
        <name>Mg(2+)</name>
        <dbReference type="ChEBI" id="CHEBI:18420"/>
    </cofactor>
    <text evidence="14 15">Manganese or magnesium. Binds 1 divalent metal ion per monomer in the absence of substrate. May bind a second metal ion after substrate binding.</text>
</comment>
<dbReference type="GO" id="GO:0005737">
    <property type="term" value="C:cytoplasm"/>
    <property type="evidence" value="ECO:0007669"/>
    <property type="project" value="UniProtKB-SubCell"/>
</dbReference>
<keyword evidence="20" id="KW-1185">Reference proteome</keyword>
<dbReference type="GO" id="GO:0003723">
    <property type="term" value="F:RNA binding"/>
    <property type="evidence" value="ECO:0007669"/>
    <property type="project" value="UniProtKB-UniRule"/>
</dbReference>
<dbReference type="GO" id="GO:0004523">
    <property type="term" value="F:RNA-DNA hybrid ribonuclease activity"/>
    <property type="evidence" value="ECO:0007669"/>
    <property type="project" value="UniProtKB-UniRule"/>
</dbReference>
<comment type="similarity">
    <text evidence="5 14 16">Belongs to the RNase HII family.</text>
</comment>
<evidence type="ECO:0000256" key="10">
    <source>
        <dbReference type="ARBA" id="ARBA00022723"/>
    </source>
</evidence>
<evidence type="ECO:0000256" key="5">
    <source>
        <dbReference type="ARBA" id="ARBA00007383"/>
    </source>
</evidence>
<evidence type="ECO:0000256" key="8">
    <source>
        <dbReference type="ARBA" id="ARBA00022490"/>
    </source>
</evidence>
<keyword evidence="9 14" id="KW-0540">Nuclease</keyword>
<dbReference type="InterPro" id="IPR022898">
    <property type="entry name" value="RNase_HII"/>
</dbReference>
<dbReference type="CDD" id="cd07182">
    <property type="entry name" value="RNase_HII_bacteria_HII_like"/>
    <property type="match status" value="1"/>
</dbReference>
<feature type="region of interest" description="Disordered" evidence="17">
    <location>
        <begin position="1"/>
        <end position="39"/>
    </location>
</feature>
<feature type="binding site" evidence="14 15">
    <location>
        <position position="153"/>
    </location>
    <ligand>
        <name>a divalent metal cation</name>
        <dbReference type="ChEBI" id="CHEBI:60240"/>
    </ligand>
</feature>
<dbReference type="HAMAP" id="MF_00052_B">
    <property type="entry name" value="RNase_HII_B"/>
    <property type="match status" value="1"/>
</dbReference>
<comment type="caution">
    <text evidence="19">The sequence shown here is derived from an EMBL/GenBank/DDBJ whole genome shotgun (WGS) entry which is preliminary data.</text>
</comment>
<dbReference type="EMBL" id="JACJVR010000007">
    <property type="protein sequence ID" value="MBB6690359.1"/>
    <property type="molecule type" value="Genomic_DNA"/>
</dbReference>
<keyword evidence="13 14" id="KW-0464">Manganese</keyword>
<name>A0A841TRM2_9BACL</name>
<dbReference type="PANTHER" id="PTHR10954:SF18">
    <property type="entry name" value="RIBONUCLEASE HII"/>
    <property type="match status" value="1"/>
</dbReference>
<dbReference type="GO" id="GO:0043137">
    <property type="term" value="P:DNA replication, removal of RNA primer"/>
    <property type="evidence" value="ECO:0007669"/>
    <property type="project" value="TreeGrafter"/>
</dbReference>
<reference evidence="19 20" key="1">
    <citation type="submission" date="2020-08" db="EMBL/GenBank/DDBJ databases">
        <title>Cohnella phylogeny.</title>
        <authorList>
            <person name="Dunlap C."/>
        </authorList>
    </citation>
    <scope>NUCLEOTIDE SEQUENCE [LARGE SCALE GENOMIC DNA]</scope>
    <source>
        <strain evidence="19 20">DSM 25239</strain>
    </source>
</reference>
<dbReference type="EC" id="3.1.26.4" evidence="6 14"/>
<dbReference type="GO" id="GO:0032299">
    <property type="term" value="C:ribonuclease H2 complex"/>
    <property type="evidence" value="ECO:0007669"/>
    <property type="project" value="TreeGrafter"/>
</dbReference>
<dbReference type="GO" id="GO:0030145">
    <property type="term" value="F:manganese ion binding"/>
    <property type="evidence" value="ECO:0007669"/>
    <property type="project" value="UniProtKB-UniRule"/>
</dbReference>
<dbReference type="InterPro" id="IPR012337">
    <property type="entry name" value="RNaseH-like_sf"/>
</dbReference>
<dbReference type="SUPFAM" id="SSF53098">
    <property type="entry name" value="Ribonuclease H-like"/>
    <property type="match status" value="1"/>
</dbReference>
<evidence type="ECO:0000256" key="2">
    <source>
        <dbReference type="ARBA" id="ARBA00001946"/>
    </source>
</evidence>
<gene>
    <name evidence="14" type="primary">rnhB</name>
    <name evidence="19" type="ORF">H7B90_02995</name>
</gene>
<comment type="catalytic activity">
    <reaction evidence="1 14 15 16">
        <text>Endonucleolytic cleavage to 5'-phosphomonoester.</text>
        <dbReference type="EC" id="3.1.26.4"/>
    </reaction>
</comment>
<evidence type="ECO:0000256" key="3">
    <source>
        <dbReference type="ARBA" id="ARBA00004065"/>
    </source>
</evidence>
<evidence type="ECO:0000256" key="14">
    <source>
        <dbReference type="HAMAP-Rule" id="MF_00052"/>
    </source>
</evidence>
<dbReference type="InterPro" id="IPR001352">
    <property type="entry name" value="RNase_HII/HIII"/>
</dbReference>
<keyword evidence="12 14" id="KW-0378">Hydrolase</keyword>
<evidence type="ECO:0000256" key="4">
    <source>
        <dbReference type="ARBA" id="ARBA00004496"/>
    </source>
</evidence>
<dbReference type="GO" id="GO:0006298">
    <property type="term" value="P:mismatch repair"/>
    <property type="evidence" value="ECO:0007669"/>
    <property type="project" value="TreeGrafter"/>
</dbReference>
<evidence type="ECO:0000256" key="11">
    <source>
        <dbReference type="ARBA" id="ARBA00022759"/>
    </source>
</evidence>
<dbReference type="PROSITE" id="PS51975">
    <property type="entry name" value="RNASE_H_2"/>
    <property type="match status" value="1"/>
</dbReference>
<accession>A0A841TRM2</accession>